<reference evidence="2 3" key="1">
    <citation type="submission" date="2014-04" db="EMBL/GenBank/DDBJ databases">
        <authorList>
            <consortium name="DOE Joint Genome Institute"/>
            <person name="Kuo A."/>
            <person name="Gay G."/>
            <person name="Dore J."/>
            <person name="Kohler A."/>
            <person name="Nagy L.G."/>
            <person name="Floudas D."/>
            <person name="Copeland A."/>
            <person name="Barry K.W."/>
            <person name="Cichocki N."/>
            <person name="Veneault-Fourrey C."/>
            <person name="LaButti K."/>
            <person name="Lindquist E.A."/>
            <person name="Lipzen A."/>
            <person name="Lundell T."/>
            <person name="Morin E."/>
            <person name="Murat C."/>
            <person name="Sun H."/>
            <person name="Tunlid A."/>
            <person name="Henrissat B."/>
            <person name="Grigoriev I.V."/>
            <person name="Hibbett D.S."/>
            <person name="Martin F."/>
            <person name="Nordberg H.P."/>
            <person name="Cantor M.N."/>
            <person name="Hua S.X."/>
        </authorList>
    </citation>
    <scope>NUCLEOTIDE SEQUENCE [LARGE SCALE GENOMIC DNA]</scope>
    <source>
        <strain evidence="3">h7</strain>
    </source>
</reference>
<gene>
    <name evidence="2" type="ORF">M413DRAFT_240034</name>
</gene>
<feature type="region of interest" description="Disordered" evidence="1">
    <location>
        <begin position="1"/>
        <end position="68"/>
    </location>
</feature>
<reference evidence="3" key="2">
    <citation type="submission" date="2015-01" db="EMBL/GenBank/DDBJ databases">
        <title>Evolutionary Origins and Diversification of the Mycorrhizal Mutualists.</title>
        <authorList>
            <consortium name="DOE Joint Genome Institute"/>
            <consortium name="Mycorrhizal Genomics Consortium"/>
            <person name="Kohler A."/>
            <person name="Kuo A."/>
            <person name="Nagy L.G."/>
            <person name="Floudas D."/>
            <person name="Copeland A."/>
            <person name="Barry K.W."/>
            <person name="Cichocki N."/>
            <person name="Veneault-Fourrey C."/>
            <person name="LaButti K."/>
            <person name="Lindquist E.A."/>
            <person name="Lipzen A."/>
            <person name="Lundell T."/>
            <person name="Morin E."/>
            <person name="Murat C."/>
            <person name="Riley R."/>
            <person name="Ohm R."/>
            <person name="Sun H."/>
            <person name="Tunlid A."/>
            <person name="Henrissat B."/>
            <person name="Grigoriev I.V."/>
            <person name="Hibbett D.S."/>
            <person name="Martin F."/>
        </authorList>
    </citation>
    <scope>NUCLEOTIDE SEQUENCE [LARGE SCALE GENOMIC DNA]</scope>
    <source>
        <strain evidence="3">h7</strain>
    </source>
</reference>
<dbReference type="AlphaFoldDB" id="A0A0C2YCD4"/>
<dbReference type="EMBL" id="KN831789">
    <property type="protein sequence ID" value="KIM38632.1"/>
    <property type="molecule type" value="Genomic_DNA"/>
</dbReference>
<evidence type="ECO:0000313" key="2">
    <source>
        <dbReference type="EMBL" id="KIM38632.1"/>
    </source>
</evidence>
<evidence type="ECO:0000313" key="3">
    <source>
        <dbReference type="Proteomes" id="UP000053424"/>
    </source>
</evidence>
<feature type="compositionally biased region" description="Basic and acidic residues" evidence="1">
    <location>
        <begin position="40"/>
        <end position="49"/>
    </location>
</feature>
<dbReference type="Proteomes" id="UP000053424">
    <property type="component" value="Unassembled WGS sequence"/>
</dbReference>
<organism evidence="2 3">
    <name type="scientific">Hebeloma cylindrosporum</name>
    <dbReference type="NCBI Taxonomy" id="76867"/>
    <lineage>
        <taxon>Eukaryota</taxon>
        <taxon>Fungi</taxon>
        <taxon>Dikarya</taxon>
        <taxon>Basidiomycota</taxon>
        <taxon>Agaricomycotina</taxon>
        <taxon>Agaricomycetes</taxon>
        <taxon>Agaricomycetidae</taxon>
        <taxon>Agaricales</taxon>
        <taxon>Agaricineae</taxon>
        <taxon>Hymenogastraceae</taxon>
        <taxon>Hebeloma</taxon>
    </lineage>
</organism>
<feature type="compositionally biased region" description="Polar residues" evidence="1">
    <location>
        <begin position="15"/>
        <end position="31"/>
    </location>
</feature>
<accession>A0A0C2YCD4</accession>
<evidence type="ECO:0000256" key="1">
    <source>
        <dbReference type="SAM" id="MobiDB-lite"/>
    </source>
</evidence>
<proteinExistence type="predicted"/>
<sequence>MTRRWRGESGGDPLSSLNEYSSTPSHSGWHSTNRRNRPYLRRDSAEYNGRKARGHGGGLNSAPEKLGK</sequence>
<protein>
    <submittedName>
        <fullName evidence="2">Uncharacterized protein</fullName>
    </submittedName>
</protein>
<name>A0A0C2YCD4_HEBCY</name>
<keyword evidence="3" id="KW-1185">Reference proteome</keyword>
<dbReference type="HOGENOM" id="CLU_2794219_0_0_1"/>